<evidence type="ECO:0000256" key="1">
    <source>
        <dbReference type="SAM" id="Phobius"/>
    </source>
</evidence>
<dbReference type="Proteomes" id="UP000199518">
    <property type="component" value="Unassembled WGS sequence"/>
</dbReference>
<dbReference type="RefSeq" id="WP_139228626.1">
    <property type="nucleotide sequence ID" value="NZ_FOQD01000019.1"/>
</dbReference>
<dbReference type="STRING" id="1576369.SAMN05421753_11929"/>
<keyword evidence="1" id="KW-0812">Transmembrane</keyword>
<keyword evidence="1" id="KW-0472">Membrane</keyword>
<accession>A0A1I3QSP7</accession>
<keyword evidence="1" id="KW-1133">Transmembrane helix</keyword>
<reference evidence="3" key="1">
    <citation type="submission" date="2016-10" db="EMBL/GenBank/DDBJ databases">
        <authorList>
            <person name="Varghese N."/>
            <person name="Submissions S."/>
        </authorList>
    </citation>
    <scope>NUCLEOTIDE SEQUENCE [LARGE SCALE GENOMIC DNA]</scope>
    <source>
        <strain evidence="3">DSM 26348</strain>
    </source>
</reference>
<protein>
    <submittedName>
        <fullName evidence="2">Uncharacterized protein</fullName>
    </submittedName>
</protein>
<sequence length="141" mass="15762">MGWVLLGLFGLLLCCTFAGIVLGLTSALMWASVSMTPDTPENKRFNLRQSLRLLAMSLILLSPVIALLVARDWSRRLPNGYRVVLNSLLDGEQIIDRRRFSVIPEVSDWEVEGDLVRVTTVDGKRLLLDTRPGAKPQIESK</sequence>
<feature type="transmembrane region" description="Helical" evidence="1">
    <location>
        <begin position="51"/>
        <end position="70"/>
    </location>
</feature>
<evidence type="ECO:0000313" key="3">
    <source>
        <dbReference type="Proteomes" id="UP000199518"/>
    </source>
</evidence>
<name>A0A1I3QSP7_9PLAN</name>
<dbReference type="AlphaFoldDB" id="A0A1I3QSP7"/>
<evidence type="ECO:0000313" key="2">
    <source>
        <dbReference type="EMBL" id="SFJ36915.1"/>
    </source>
</evidence>
<keyword evidence="3" id="KW-1185">Reference proteome</keyword>
<organism evidence="2 3">
    <name type="scientific">Planctomicrobium piriforme</name>
    <dbReference type="NCBI Taxonomy" id="1576369"/>
    <lineage>
        <taxon>Bacteria</taxon>
        <taxon>Pseudomonadati</taxon>
        <taxon>Planctomycetota</taxon>
        <taxon>Planctomycetia</taxon>
        <taxon>Planctomycetales</taxon>
        <taxon>Planctomycetaceae</taxon>
        <taxon>Planctomicrobium</taxon>
    </lineage>
</organism>
<gene>
    <name evidence="2" type="ORF">SAMN05421753_11929</name>
</gene>
<dbReference type="EMBL" id="FOQD01000019">
    <property type="protein sequence ID" value="SFJ36915.1"/>
    <property type="molecule type" value="Genomic_DNA"/>
</dbReference>
<proteinExistence type="predicted"/>